<dbReference type="InterPro" id="IPR046880">
    <property type="entry name" value="TPR-S"/>
</dbReference>
<name>A0A5C4RV28_9GAMM</name>
<dbReference type="SMART" id="SM00044">
    <property type="entry name" value="CYCc"/>
    <property type="match status" value="1"/>
</dbReference>
<sequence length="590" mass="62340">MSAADWLARVRGHEARGELLLAYDTALQGLAEHPEDLWLAHRAVLNLAKAGATARAESEFARLGLARSQETEVAALAARIAKDRALAAPAHEREGLLARAADLYEAAHLRGGGYYPAVNAASLRLLAGQSPAAERLAREVHALCAKGADEPYYRAASEAEAALVQGDTARACDALARAAAAGGDLAARAATRRQLRRVCAARGIADDLLHELAPPTVIHYTGHMIAAEGAVGRFPAEREAAVAAQIAEVLARQRVGFGYGALACGADILFAEALLARGAELHVVLPFEREEFVAVSVAPAGPAWVERFHACLARATSLSFATDDRQLGHEWIFAYGSFLAMGLASLRARFLDAPVRQVAVWDGQESAGVAGTGFDVRLWRESGRALEVITPDPGAAPAPVRVTAAPAPGQRELKAMLFGDIQGFSRLSETQVTAFVTHVLGAFAGVLAQYGGQVLYRNTWGDGLFVVLADPALAARCALKLQAAMAAIDLAQCGLPESLALRLGGHFGPVYEAVDPVLGLTNYFGAHVSRTARIEPVTPAGEVYVTEQFAARLALDPDGFDCDYVGLVPAAKGYGSLRMYHLRAGPAHTF</sequence>
<dbReference type="SUPFAM" id="SSF55073">
    <property type="entry name" value="Nucleotide cyclase"/>
    <property type="match status" value="1"/>
</dbReference>
<proteinExistence type="predicted"/>
<dbReference type="Pfam" id="PF00211">
    <property type="entry name" value="Guanylate_cyc"/>
    <property type="match status" value="1"/>
</dbReference>
<dbReference type="InterPro" id="IPR029787">
    <property type="entry name" value="Nucleotide_cyclase"/>
</dbReference>
<dbReference type="GO" id="GO:0035556">
    <property type="term" value="P:intracellular signal transduction"/>
    <property type="evidence" value="ECO:0007669"/>
    <property type="project" value="InterPro"/>
</dbReference>
<evidence type="ECO:0000313" key="3">
    <source>
        <dbReference type="Proteomes" id="UP000305760"/>
    </source>
</evidence>
<gene>
    <name evidence="2" type="ORF">E1B00_04435</name>
</gene>
<dbReference type="RefSeq" id="WP_139446103.1">
    <property type="nucleotide sequence ID" value="NZ_SMDR01000001.1"/>
</dbReference>
<dbReference type="Gene3D" id="3.30.70.1230">
    <property type="entry name" value="Nucleotide cyclase"/>
    <property type="match status" value="1"/>
</dbReference>
<accession>A0A5C4RV28</accession>
<keyword evidence="3" id="KW-1185">Reference proteome</keyword>
<feature type="domain" description="Guanylate cyclase" evidence="1">
    <location>
        <begin position="415"/>
        <end position="535"/>
    </location>
</feature>
<dbReference type="OrthoDB" id="2974768at2"/>
<evidence type="ECO:0000313" key="2">
    <source>
        <dbReference type="EMBL" id="TNJ35030.1"/>
    </source>
</evidence>
<dbReference type="GO" id="GO:0004016">
    <property type="term" value="F:adenylate cyclase activity"/>
    <property type="evidence" value="ECO:0007669"/>
    <property type="project" value="UniProtKB-ARBA"/>
</dbReference>
<comment type="caution">
    <text evidence="2">The sequence shown here is derived from an EMBL/GenBank/DDBJ whole genome shotgun (WGS) entry which is preliminary data.</text>
</comment>
<dbReference type="CDD" id="cd07302">
    <property type="entry name" value="CHD"/>
    <property type="match status" value="1"/>
</dbReference>
<organism evidence="2 3">
    <name type="scientific">Arenimonas terrae</name>
    <dbReference type="NCBI Taxonomy" id="2546226"/>
    <lineage>
        <taxon>Bacteria</taxon>
        <taxon>Pseudomonadati</taxon>
        <taxon>Pseudomonadota</taxon>
        <taxon>Gammaproteobacteria</taxon>
        <taxon>Lysobacterales</taxon>
        <taxon>Lysobacteraceae</taxon>
        <taxon>Arenimonas</taxon>
    </lineage>
</organism>
<dbReference type="Proteomes" id="UP000305760">
    <property type="component" value="Unassembled WGS sequence"/>
</dbReference>
<reference evidence="2 3" key="1">
    <citation type="submission" date="2019-03" db="EMBL/GenBank/DDBJ databases">
        <title>Arenimonas daejeonensis sp. nov., isolated from compost.</title>
        <authorList>
            <person name="Jeon C.O."/>
        </authorList>
    </citation>
    <scope>NUCLEOTIDE SEQUENCE [LARGE SCALE GENOMIC DNA]</scope>
    <source>
        <strain evidence="2 3">R29</strain>
    </source>
</reference>
<protein>
    <submittedName>
        <fullName evidence="2">Adenylate/guanylate cyclase domain-containing protein</fullName>
    </submittedName>
</protein>
<dbReference type="GO" id="GO:0009190">
    <property type="term" value="P:cyclic nucleotide biosynthetic process"/>
    <property type="evidence" value="ECO:0007669"/>
    <property type="project" value="InterPro"/>
</dbReference>
<dbReference type="EMBL" id="SMDR01000001">
    <property type="protein sequence ID" value="TNJ35030.1"/>
    <property type="molecule type" value="Genomic_DNA"/>
</dbReference>
<dbReference type="AlphaFoldDB" id="A0A5C4RV28"/>
<dbReference type="Pfam" id="PF20308">
    <property type="entry name" value="TPR-S"/>
    <property type="match status" value="1"/>
</dbReference>
<evidence type="ECO:0000259" key="1">
    <source>
        <dbReference type="PROSITE" id="PS50125"/>
    </source>
</evidence>
<dbReference type="PROSITE" id="PS50125">
    <property type="entry name" value="GUANYLATE_CYCLASE_2"/>
    <property type="match status" value="1"/>
</dbReference>
<dbReference type="InterPro" id="IPR001054">
    <property type="entry name" value="A/G_cyclase"/>
</dbReference>